<keyword evidence="5 7" id="KW-0472">Membrane</keyword>
<dbReference type="InterPro" id="IPR003856">
    <property type="entry name" value="LPS_length_determ_N"/>
</dbReference>
<evidence type="ECO:0000256" key="7">
    <source>
        <dbReference type="SAM" id="Phobius"/>
    </source>
</evidence>
<keyword evidence="3 7" id="KW-0812">Transmembrane</keyword>
<dbReference type="SUPFAM" id="SSF52540">
    <property type="entry name" value="P-loop containing nucleoside triphosphate hydrolases"/>
    <property type="match status" value="1"/>
</dbReference>
<feature type="coiled-coil region" evidence="6">
    <location>
        <begin position="292"/>
        <end position="340"/>
    </location>
</feature>
<sequence>MTAAGNPSQDVDIDLAQLFRAVWRRKGRLLAATVFVAGSAFVVASLMAPRYEAETRILIEPREPNLTSPGTARSDLQSVLDEQNVVSQVQLLTSTDLLRRVAKNMKLYERSEFDPETNPSPLADILVSLGLRNNPLEIQPEDRVLKTFLEHLQVYPVEKSRVIGIQFTSKDPQLAAGVPNEIAKVYRSLQSGAKLDNTSEAARWLEPEIANLREKVRAAEKKVADYRASSGLLRTSDTSDITTTQLNDITVELSKVRAERANAVATAQNVRAALKAGRSTETLDAVASSPVIQRLKEAEGNANAQLSDLQTTLLDSHPRLKALRAQIAGIRQQIASEAQKIAEGLENQAGLYQLREAQLDQQLNQAKAESARAGDDQVGLNALEREATAQRDLLETYLARYREASSRLDKDASPADARVISTAIAPTTASFPKVIPITIVAGVATLVLGSVIIMLAELFSGRALSPIARPAARREDEVVEIERTEPVEAPSAPPQPVVIGPARKKTEAVPAHLMVAEVDTRLAAAMERAVDADMLKASAADVVSNDRQALEEPAPEDDFSVSAVADYLAGCQAQIVFGISPTGDDGSTLTVMLARELGERGQKVLVIDMSGSGCPTALMAGSRDLPGITELLCGEAAFADVIHPDRLSSVDLIPQGRADVRQAMRGADRMSMIADALADVYDTVLVECGPADAQGVARLSHSGIHEIVLSAPEPDTSELAEIMTAFSKAGYDDLILMTGGTTPKRPRTRAA</sequence>
<gene>
    <name evidence="9" type="ORF">J2Z17_002101</name>
</gene>
<reference evidence="9 10" key="1">
    <citation type="submission" date="2021-03" db="EMBL/GenBank/DDBJ databases">
        <title>Genomic Encyclopedia of Type Strains, Phase IV (KMG-IV): sequencing the most valuable type-strain genomes for metagenomic binning, comparative biology and taxonomic classification.</title>
        <authorList>
            <person name="Goeker M."/>
        </authorList>
    </citation>
    <scope>NUCLEOTIDE SEQUENCE [LARGE SCALE GENOMIC DNA]</scope>
    <source>
        <strain evidence="9 10">DSM 21600</strain>
    </source>
</reference>
<comment type="caution">
    <text evidence="9">The sequence shown here is derived from an EMBL/GenBank/DDBJ whole genome shotgun (WGS) entry which is preliminary data.</text>
</comment>
<dbReference type="PANTHER" id="PTHR32309">
    <property type="entry name" value="TYROSINE-PROTEIN KINASE"/>
    <property type="match status" value="1"/>
</dbReference>
<dbReference type="Gene3D" id="3.40.50.300">
    <property type="entry name" value="P-loop containing nucleotide triphosphate hydrolases"/>
    <property type="match status" value="1"/>
</dbReference>
<dbReference type="InterPro" id="IPR050445">
    <property type="entry name" value="Bact_polysacc_biosynth/exp"/>
</dbReference>
<dbReference type="EMBL" id="JAGGJU010000005">
    <property type="protein sequence ID" value="MBP1850664.1"/>
    <property type="molecule type" value="Genomic_DNA"/>
</dbReference>
<keyword evidence="10" id="KW-1185">Reference proteome</keyword>
<dbReference type="Pfam" id="PF02706">
    <property type="entry name" value="Wzz"/>
    <property type="match status" value="1"/>
</dbReference>
<dbReference type="Proteomes" id="UP000759443">
    <property type="component" value="Unassembled WGS sequence"/>
</dbReference>
<evidence type="ECO:0000256" key="6">
    <source>
        <dbReference type="SAM" id="Coils"/>
    </source>
</evidence>
<evidence type="ECO:0000313" key="9">
    <source>
        <dbReference type="EMBL" id="MBP1850664.1"/>
    </source>
</evidence>
<keyword evidence="4 7" id="KW-1133">Transmembrane helix</keyword>
<proteinExistence type="predicted"/>
<comment type="subcellular location">
    <subcellularLocation>
        <location evidence="1">Cell membrane</location>
        <topology evidence="1">Multi-pass membrane protein</topology>
    </subcellularLocation>
</comment>
<dbReference type="InterPro" id="IPR027417">
    <property type="entry name" value="P-loop_NTPase"/>
</dbReference>
<dbReference type="PANTHER" id="PTHR32309:SF13">
    <property type="entry name" value="FERRIC ENTEROBACTIN TRANSPORT PROTEIN FEPE"/>
    <property type="match status" value="1"/>
</dbReference>
<feature type="transmembrane region" description="Helical" evidence="7">
    <location>
        <begin position="29"/>
        <end position="48"/>
    </location>
</feature>
<evidence type="ECO:0000256" key="3">
    <source>
        <dbReference type="ARBA" id="ARBA00022692"/>
    </source>
</evidence>
<evidence type="ECO:0000313" key="10">
    <source>
        <dbReference type="Proteomes" id="UP000759443"/>
    </source>
</evidence>
<name>A0ABS4DY92_9HYPH</name>
<evidence type="ECO:0000259" key="8">
    <source>
        <dbReference type="Pfam" id="PF02706"/>
    </source>
</evidence>
<evidence type="ECO:0000256" key="1">
    <source>
        <dbReference type="ARBA" id="ARBA00004651"/>
    </source>
</evidence>
<keyword evidence="6" id="KW-0175">Coiled coil</keyword>
<accession>A0ABS4DY92</accession>
<evidence type="ECO:0000256" key="4">
    <source>
        <dbReference type="ARBA" id="ARBA00022989"/>
    </source>
</evidence>
<evidence type="ECO:0000256" key="5">
    <source>
        <dbReference type="ARBA" id="ARBA00023136"/>
    </source>
</evidence>
<organism evidence="9 10">
    <name type="scientific">Rhizobium halophytocola</name>
    <dbReference type="NCBI Taxonomy" id="735519"/>
    <lineage>
        <taxon>Bacteria</taxon>
        <taxon>Pseudomonadati</taxon>
        <taxon>Pseudomonadota</taxon>
        <taxon>Alphaproteobacteria</taxon>
        <taxon>Hyphomicrobiales</taxon>
        <taxon>Rhizobiaceae</taxon>
        <taxon>Rhizobium/Agrobacterium group</taxon>
        <taxon>Rhizobium</taxon>
    </lineage>
</organism>
<dbReference type="RefSeq" id="WP_209944627.1">
    <property type="nucleotide sequence ID" value="NZ_JAGGJU010000005.1"/>
</dbReference>
<evidence type="ECO:0000256" key="2">
    <source>
        <dbReference type="ARBA" id="ARBA00022475"/>
    </source>
</evidence>
<feature type="domain" description="Polysaccharide chain length determinant N-terminal" evidence="8">
    <location>
        <begin position="12"/>
        <end position="104"/>
    </location>
</feature>
<keyword evidence="2" id="KW-1003">Cell membrane</keyword>
<protein>
    <submittedName>
        <fullName evidence="9">Exopolysaccharide transport family protein</fullName>
    </submittedName>
</protein>